<evidence type="ECO:0000256" key="1">
    <source>
        <dbReference type="SAM" id="Phobius"/>
    </source>
</evidence>
<dbReference type="EMBL" id="JOKZ01000036">
    <property type="protein sequence ID" value="KKP05976.1"/>
    <property type="molecule type" value="Genomic_DNA"/>
</dbReference>
<keyword evidence="1" id="KW-0472">Membrane</keyword>
<feature type="transmembrane region" description="Helical" evidence="1">
    <location>
        <begin position="490"/>
        <end position="515"/>
    </location>
</feature>
<dbReference type="AlphaFoldDB" id="A0A0F9XMN0"/>
<proteinExistence type="predicted"/>
<feature type="transmembrane region" description="Helical" evidence="1">
    <location>
        <begin position="527"/>
        <end position="548"/>
    </location>
</feature>
<gene>
    <name evidence="2" type="ORF">THAR02_01932</name>
</gene>
<keyword evidence="1" id="KW-0812">Transmembrane</keyword>
<reference evidence="3" key="1">
    <citation type="journal article" date="2015" name="Genome Announc.">
        <title>Draft whole-genome sequence of the biocontrol agent Trichoderma harzianum T6776.</title>
        <authorList>
            <person name="Baroncelli R."/>
            <person name="Piaggeschi G."/>
            <person name="Fiorini L."/>
            <person name="Bertolini E."/>
            <person name="Zapparata A."/>
            <person name="Pe M.E."/>
            <person name="Sarrocco S."/>
            <person name="Vannacci G."/>
        </authorList>
    </citation>
    <scope>NUCLEOTIDE SEQUENCE [LARGE SCALE GENOMIC DNA]</scope>
    <source>
        <strain evidence="3">T6776</strain>
    </source>
</reference>
<comment type="caution">
    <text evidence="2">The sequence shown here is derived from an EMBL/GenBank/DDBJ whole genome shotgun (WGS) entry which is preliminary data.</text>
</comment>
<sequence>MQTLAFIYANQGRQGDAIKLEVQILEVRKKRLARLEQHIPLKEDSKVSERDSRYGSASRRATTAVPLVSDLHSDANAINAVISSEKSDVEIDMLAESDDDIGSVVSESDDLKSQITNLTDEEMTGEALVRLFLFEQPQFKAFCEKALAITNRWRFVKNLTRLLKSYHIWLAEEAKSEAEKVVTELIRSKRGRQRISEQLVAHIDMENEETQELDKGDLPYGFIFIPELRRFLLASKAFQSLQVQFALMFLSTDLGHILQSIPKESIWLSQEQDVSISNRFKALVENSTQVRWNWWPLSQRKRMLNPGESRLFWKCTCGIKQWEQIIVPRWHLDVVNILPGRHEQLPDIIHKKTALLRRLKACNYTYSLGRFPFANNKAQQLVDYDYGSQSGAWIIVRLTPDRMVREYRELPSDKDYHYDPRAGERDVRNPPISPHHFQTLFYACPSPCTWPLPHDCIPLIANTVNLARIPKRTREFEKDQSSPIWGFETVFAVSFSYVLAYHLVMVAGPLIFWGLWMKFHPDDLQNASVPITVVIGALSLFWSGAGILTSRERE</sequence>
<evidence type="ECO:0000313" key="2">
    <source>
        <dbReference type="EMBL" id="KKP05976.1"/>
    </source>
</evidence>
<protein>
    <submittedName>
        <fullName evidence="2">Uncharacterized protein</fullName>
    </submittedName>
</protein>
<dbReference type="Proteomes" id="UP000034112">
    <property type="component" value="Unassembled WGS sequence"/>
</dbReference>
<organism evidence="2 3">
    <name type="scientific">Trichoderma harzianum</name>
    <name type="common">Hypocrea lixii</name>
    <dbReference type="NCBI Taxonomy" id="5544"/>
    <lineage>
        <taxon>Eukaryota</taxon>
        <taxon>Fungi</taxon>
        <taxon>Dikarya</taxon>
        <taxon>Ascomycota</taxon>
        <taxon>Pezizomycotina</taxon>
        <taxon>Sordariomycetes</taxon>
        <taxon>Hypocreomycetidae</taxon>
        <taxon>Hypocreales</taxon>
        <taxon>Hypocreaceae</taxon>
        <taxon>Trichoderma</taxon>
    </lineage>
</organism>
<evidence type="ECO:0000313" key="3">
    <source>
        <dbReference type="Proteomes" id="UP000034112"/>
    </source>
</evidence>
<name>A0A0F9XMN0_TRIHA</name>
<accession>A0A0F9XMN0</accession>
<dbReference type="OrthoDB" id="443402at2759"/>
<keyword evidence="1" id="KW-1133">Transmembrane helix</keyword>